<dbReference type="GO" id="GO:0016616">
    <property type="term" value="F:oxidoreductase activity, acting on the CH-OH group of donors, NAD or NADP as acceptor"/>
    <property type="evidence" value="ECO:0007669"/>
    <property type="project" value="TreeGrafter"/>
</dbReference>
<accession>A0A239PRP2</accession>
<organism evidence="6 7">
    <name type="scientific">Paracoccus seriniphilus</name>
    <dbReference type="NCBI Taxonomy" id="184748"/>
    <lineage>
        <taxon>Bacteria</taxon>
        <taxon>Pseudomonadati</taxon>
        <taxon>Pseudomonadota</taxon>
        <taxon>Alphaproteobacteria</taxon>
        <taxon>Rhodobacterales</taxon>
        <taxon>Paracoccaceae</taxon>
        <taxon>Paracoccus</taxon>
    </lineage>
</organism>
<dbReference type="Pfam" id="PF14833">
    <property type="entry name" value="NAD_binding_11"/>
    <property type="match status" value="1"/>
</dbReference>
<dbReference type="PANTHER" id="PTHR22981">
    <property type="entry name" value="3-HYDROXYISOBUTYRATE DEHYDROGENASE-RELATED"/>
    <property type="match status" value="1"/>
</dbReference>
<dbReference type="RefSeq" id="WP_179217659.1">
    <property type="nucleotide sequence ID" value="NZ_CP067129.1"/>
</dbReference>
<dbReference type="EMBL" id="FZQB01000003">
    <property type="protein sequence ID" value="SNT72820.1"/>
    <property type="molecule type" value="Genomic_DNA"/>
</dbReference>
<keyword evidence="7" id="KW-1185">Reference proteome</keyword>
<dbReference type="PIRSF" id="PIRSF000103">
    <property type="entry name" value="HIBADH"/>
    <property type="match status" value="1"/>
</dbReference>
<dbReference type="GO" id="GO:0050661">
    <property type="term" value="F:NADP binding"/>
    <property type="evidence" value="ECO:0007669"/>
    <property type="project" value="InterPro"/>
</dbReference>
<feature type="domain" description="3-hydroxyisobutyrate dehydrogenase-like NAD-binding" evidence="5">
    <location>
        <begin position="163"/>
        <end position="283"/>
    </location>
</feature>
<dbReference type="InterPro" id="IPR029154">
    <property type="entry name" value="HIBADH-like_NADP-bd"/>
</dbReference>
<dbReference type="GO" id="GO:0051287">
    <property type="term" value="F:NAD binding"/>
    <property type="evidence" value="ECO:0007669"/>
    <property type="project" value="InterPro"/>
</dbReference>
<name>A0A239PRP2_9RHOB</name>
<evidence type="ECO:0000256" key="1">
    <source>
        <dbReference type="ARBA" id="ARBA00023002"/>
    </source>
</evidence>
<reference evidence="6 7" key="1">
    <citation type="submission" date="2017-07" db="EMBL/GenBank/DDBJ databases">
        <authorList>
            <person name="Sun Z.S."/>
            <person name="Albrecht U."/>
            <person name="Echele G."/>
            <person name="Lee C.C."/>
        </authorList>
    </citation>
    <scope>NUCLEOTIDE SEQUENCE [LARGE SCALE GENOMIC DNA]</scope>
    <source>
        <strain evidence="6 7">DSM 14827</strain>
    </source>
</reference>
<sequence>MSAPTTIGFVGLGQMGEPMAAFIARGETPLICYDRVPGRAPEGAIEAGELAEVIARADTIFLSLPDGKIVNAVAAEIAAMDDVAGKVIIDMSTIGPAAAKEAAATLTAAGMTFIDAPVSGGRQGALKASITIIWAGPQAEMARHRHIIDLFCANAFHVGDQPGQGQAVKLLNNFLSATAMAASSEAVLFGLAHGVDMKTILDVVKVSTGNNTAIEDKFPRRILTGSYDAGFFAELLNKDVRLYNQFVQEAGTSNLIGARVAEVWQQVEEALPPQSDFTRVFEVLEKRTLP</sequence>
<keyword evidence="2" id="KW-0520">NAD</keyword>
<evidence type="ECO:0000259" key="4">
    <source>
        <dbReference type="Pfam" id="PF03446"/>
    </source>
</evidence>
<feature type="active site" evidence="3">
    <location>
        <position position="169"/>
    </location>
</feature>
<evidence type="ECO:0000313" key="6">
    <source>
        <dbReference type="EMBL" id="SNT72820.1"/>
    </source>
</evidence>
<dbReference type="InterPro" id="IPR036291">
    <property type="entry name" value="NAD(P)-bd_dom_sf"/>
</dbReference>
<evidence type="ECO:0000313" key="7">
    <source>
        <dbReference type="Proteomes" id="UP000198307"/>
    </source>
</evidence>
<dbReference type="Proteomes" id="UP000198307">
    <property type="component" value="Unassembled WGS sequence"/>
</dbReference>
<evidence type="ECO:0000256" key="2">
    <source>
        <dbReference type="ARBA" id="ARBA00023027"/>
    </source>
</evidence>
<dbReference type="PANTHER" id="PTHR22981:SF7">
    <property type="entry name" value="3-HYDROXYISOBUTYRATE DEHYDROGENASE, MITOCHONDRIAL"/>
    <property type="match status" value="1"/>
</dbReference>
<dbReference type="SUPFAM" id="SSF48179">
    <property type="entry name" value="6-phosphogluconate dehydrogenase C-terminal domain-like"/>
    <property type="match status" value="1"/>
</dbReference>
<feature type="domain" description="6-phosphogluconate dehydrogenase NADP-binding" evidence="4">
    <location>
        <begin position="6"/>
        <end position="159"/>
    </location>
</feature>
<keyword evidence="1" id="KW-0560">Oxidoreductase</keyword>
<dbReference type="InterPro" id="IPR006115">
    <property type="entry name" value="6PGDH_NADP-bd"/>
</dbReference>
<evidence type="ECO:0000259" key="5">
    <source>
        <dbReference type="Pfam" id="PF14833"/>
    </source>
</evidence>
<gene>
    <name evidence="6" type="ORF">SAMN05444959_103323</name>
</gene>
<protein>
    <submittedName>
        <fullName evidence="6">3-hydroxyisobutyrate dehydrogenase</fullName>
    </submittedName>
</protein>
<dbReference type="Pfam" id="PF03446">
    <property type="entry name" value="NAD_binding_2"/>
    <property type="match status" value="1"/>
</dbReference>
<dbReference type="SUPFAM" id="SSF51735">
    <property type="entry name" value="NAD(P)-binding Rossmann-fold domains"/>
    <property type="match status" value="1"/>
</dbReference>
<evidence type="ECO:0000256" key="3">
    <source>
        <dbReference type="PIRSR" id="PIRSR000103-1"/>
    </source>
</evidence>
<dbReference type="AlphaFoldDB" id="A0A239PRP2"/>
<dbReference type="InterPro" id="IPR008927">
    <property type="entry name" value="6-PGluconate_DH-like_C_sf"/>
</dbReference>
<dbReference type="Gene3D" id="1.10.1040.10">
    <property type="entry name" value="N-(1-d-carboxylethyl)-l-norvaline Dehydrogenase, domain 2"/>
    <property type="match status" value="1"/>
</dbReference>
<dbReference type="InterPro" id="IPR013328">
    <property type="entry name" value="6PGD_dom2"/>
</dbReference>
<proteinExistence type="predicted"/>
<dbReference type="InterPro" id="IPR015815">
    <property type="entry name" value="HIBADH-related"/>
</dbReference>
<dbReference type="Gene3D" id="3.40.50.720">
    <property type="entry name" value="NAD(P)-binding Rossmann-like Domain"/>
    <property type="match status" value="1"/>
</dbReference>